<dbReference type="EMBL" id="CM029040">
    <property type="protein sequence ID" value="KAG2636439.1"/>
    <property type="molecule type" value="Genomic_DNA"/>
</dbReference>
<protein>
    <submittedName>
        <fullName evidence="2">Uncharacterized protein</fullName>
    </submittedName>
</protein>
<dbReference type="AlphaFoldDB" id="A0A8T0VYK1"/>
<accession>A0A8T0VYK1</accession>
<organism evidence="2 3">
    <name type="scientific">Panicum virgatum</name>
    <name type="common">Blackwell switchgrass</name>
    <dbReference type="NCBI Taxonomy" id="38727"/>
    <lineage>
        <taxon>Eukaryota</taxon>
        <taxon>Viridiplantae</taxon>
        <taxon>Streptophyta</taxon>
        <taxon>Embryophyta</taxon>
        <taxon>Tracheophyta</taxon>
        <taxon>Spermatophyta</taxon>
        <taxon>Magnoliopsida</taxon>
        <taxon>Liliopsida</taxon>
        <taxon>Poales</taxon>
        <taxon>Poaceae</taxon>
        <taxon>PACMAD clade</taxon>
        <taxon>Panicoideae</taxon>
        <taxon>Panicodae</taxon>
        <taxon>Paniceae</taxon>
        <taxon>Panicinae</taxon>
        <taxon>Panicum</taxon>
        <taxon>Panicum sect. Hiantes</taxon>
    </lineage>
</organism>
<feature type="region of interest" description="Disordered" evidence="1">
    <location>
        <begin position="127"/>
        <end position="152"/>
    </location>
</feature>
<keyword evidence="3" id="KW-1185">Reference proteome</keyword>
<gene>
    <name evidence="2" type="ORF">PVAP13_2NG450303</name>
</gene>
<proteinExistence type="predicted"/>
<evidence type="ECO:0000256" key="1">
    <source>
        <dbReference type="SAM" id="MobiDB-lite"/>
    </source>
</evidence>
<evidence type="ECO:0000313" key="3">
    <source>
        <dbReference type="Proteomes" id="UP000823388"/>
    </source>
</evidence>
<evidence type="ECO:0000313" key="2">
    <source>
        <dbReference type="EMBL" id="KAG2636439.1"/>
    </source>
</evidence>
<dbReference type="Proteomes" id="UP000823388">
    <property type="component" value="Chromosome 2N"/>
</dbReference>
<sequence length="190" mass="20098">MKGYGESGQGSARLPASQLPSSRTILLLAVHRDARVLAAVVHGALGHSQHSTEDPFFQPTQQPLSCRCPTPQLAAQPPHPHPLGSLPVLAHRANHPRGPTGRDLNASLSLLRDRAPNNSFLLLRLVRTPRPPTNPASPRAKPRAHPPKRPAAELLLPSCRDKAAAAAAAAAAEGLDLPPALAEAAGRRMR</sequence>
<comment type="caution">
    <text evidence="2">The sequence shown here is derived from an EMBL/GenBank/DDBJ whole genome shotgun (WGS) entry which is preliminary data.</text>
</comment>
<reference evidence="2" key="1">
    <citation type="submission" date="2020-05" db="EMBL/GenBank/DDBJ databases">
        <title>WGS assembly of Panicum virgatum.</title>
        <authorList>
            <person name="Lovell J.T."/>
            <person name="Jenkins J."/>
            <person name="Shu S."/>
            <person name="Juenger T.E."/>
            <person name="Schmutz J."/>
        </authorList>
    </citation>
    <scope>NUCLEOTIDE SEQUENCE</scope>
    <source>
        <strain evidence="2">AP13</strain>
    </source>
</reference>
<name>A0A8T0VYK1_PANVG</name>